<dbReference type="Pfam" id="PF20414">
    <property type="entry name" value="DUF6698"/>
    <property type="match status" value="1"/>
</dbReference>
<name>A0A9P6L3J6_9AGAM</name>
<evidence type="ECO:0000256" key="1">
    <source>
        <dbReference type="SAM" id="MobiDB-lite"/>
    </source>
</evidence>
<organism evidence="2 3">
    <name type="scientific">Thelephora terrestris</name>
    <dbReference type="NCBI Taxonomy" id="56493"/>
    <lineage>
        <taxon>Eukaryota</taxon>
        <taxon>Fungi</taxon>
        <taxon>Dikarya</taxon>
        <taxon>Basidiomycota</taxon>
        <taxon>Agaricomycotina</taxon>
        <taxon>Agaricomycetes</taxon>
        <taxon>Thelephorales</taxon>
        <taxon>Thelephoraceae</taxon>
        <taxon>Thelephora</taxon>
    </lineage>
</organism>
<dbReference type="InterPro" id="IPR046521">
    <property type="entry name" value="DUF6698"/>
</dbReference>
<gene>
    <name evidence="2" type="ORF">BJ322DRAFT_1010928</name>
</gene>
<reference evidence="2" key="2">
    <citation type="submission" date="2020-11" db="EMBL/GenBank/DDBJ databases">
        <authorList>
            <consortium name="DOE Joint Genome Institute"/>
            <person name="Kuo A."/>
            <person name="Miyauchi S."/>
            <person name="Kiss E."/>
            <person name="Drula E."/>
            <person name="Kohler A."/>
            <person name="Sanchez-Garcia M."/>
            <person name="Andreopoulos B."/>
            <person name="Barry K.W."/>
            <person name="Bonito G."/>
            <person name="Buee M."/>
            <person name="Carver A."/>
            <person name="Chen C."/>
            <person name="Cichocki N."/>
            <person name="Clum A."/>
            <person name="Culley D."/>
            <person name="Crous P.W."/>
            <person name="Fauchery L."/>
            <person name="Girlanda M."/>
            <person name="Hayes R."/>
            <person name="Keri Z."/>
            <person name="Labutti K."/>
            <person name="Lipzen A."/>
            <person name="Lombard V."/>
            <person name="Magnuson J."/>
            <person name="Maillard F."/>
            <person name="Morin E."/>
            <person name="Murat C."/>
            <person name="Nolan M."/>
            <person name="Ohm R."/>
            <person name="Pangilinan J."/>
            <person name="Pereira M."/>
            <person name="Perotto S."/>
            <person name="Peter M."/>
            <person name="Riley R."/>
            <person name="Sitrit Y."/>
            <person name="Stielow B."/>
            <person name="Szollosi G."/>
            <person name="Zifcakova L."/>
            <person name="Stursova M."/>
            <person name="Spatafora J.W."/>
            <person name="Tedersoo L."/>
            <person name="Vaario L.-M."/>
            <person name="Yamada A."/>
            <person name="Yan M."/>
            <person name="Wang P."/>
            <person name="Xu J."/>
            <person name="Bruns T."/>
            <person name="Baldrian P."/>
            <person name="Vilgalys R."/>
            <person name="Henrissat B."/>
            <person name="Grigoriev I.V."/>
            <person name="Hibbett D."/>
            <person name="Nagy L.G."/>
            <person name="Martin F.M."/>
        </authorList>
    </citation>
    <scope>NUCLEOTIDE SEQUENCE</scope>
    <source>
        <strain evidence="2">UH-Tt-Lm1</strain>
    </source>
</reference>
<evidence type="ECO:0000313" key="3">
    <source>
        <dbReference type="Proteomes" id="UP000736335"/>
    </source>
</evidence>
<feature type="non-terminal residue" evidence="2">
    <location>
        <position position="1"/>
    </location>
</feature>
<dbReference type="AlphaFoldDB" id="A0A9P6L3J6"/>
<evidence type="ECO:0000313" key="2">
    <source>
        <dbReference type="EMBL" id="KAF9781120.1"/>
    </source>
</evidence>
<dbReference type="OrthoDB" id="2662502at2759"/>
<dbReference type="EMBL" id="WIUZ02000014">
    <property type="protein sequence ID" value="KAF9781120.1"/>
    <property type="molecule type" value="Genomic_DNA"/>
</dbReference>
<protein>
    <submittedName>
        <fullName evidence="2">Uncharacterized protein</fullName>
    </submittedName>
</protein>
<sequence>DVEKGFLKGDLLVRTFKLIFTSPSSAEGSFDVPDNCARRGKSTSAGPPKRANNAELHGMDGSVTPRAIAYSAVQLHFNLTDAIHWMAHYNGFSYEEFYEFIVDFFEADATPEAQEASTKLLEWWNKYMLLVLFLPYCC</sequence>
<accession>A0A9P6L3J6</accession>
<reference evidence="2" key="1">
    <citation type="journal article" date="2020" name="Nat. Commun.">
        <title>Large-scale genome sequencing of mycorrhizal fungi provides insights into the early evolution of symbiotic traits.</title>
        <authorList>
            <person name="Miyauchi S."/>
            <person name="Kiss E."/>
            <person name="Kuo A."/>
            <person name="Drula E."/>
            <person name="Kohler A."/>
            <person name="Sanchez-Garcia M."/>
            <person name="Morin E."/>
            <person name="Andreopoulos B."/>
            <person name="Barry K.W."/>
            <person name="Bonito G."/>
            <person name="Buee M."/>
            <person name="Carver A."/>
            <person name="Chen C."/>
            <person name="Cichocki N."/>
            <person name="Clum A."/>
            <person name="Culley D."/>
            <person name="Crous P.W."/>
            <person name="Fauchery L."/>
            <person name="Girlanda M."/>
            <person name="Hayes R.D."/>
            <person name="Keri Z."/>
            <person name="LaButti K."/>
            <person name="Lipzen A."/>
            <person name="Lombard V."/>
            <person name="Magnuson J."/>
            <person name="Maillard F."/>
            <person name="Murat C."/>
            <person name="Nolan M."/>
            <person name="Ohm R.A."/>
            <person name="Pangilinan J."/>
            <person name="Pereira M.F."/>
            <person name="Perotto S."/>
            <person name="Peter M."/>
            <person name="Pfister S."/>
            <person name="Riley R."/>
            <person name="Sitrit Y."/>
            <person name="Stielow J.B."/>
            <person name="Szollosi G."/>
            <person name="Zifcakova L."/>
            <person name="Stursova M."/>
            <person name="Spatafora J.W."/>
            <person name="Tedersoo L."/>
            <person name="Vaario L.M."/>
            <person name="Yamada A."/>
            <person name="Yan M."/>
            <person name="Wang P."/>
            <person name="Xu J."/>
            <person name="Bruns T."/>
            <person name="Baldrian P."/>
            <person name="Vilgalys R."/>
            <person name="Dunand C."/>
            <person name="Henrissat B."/>
            <person name="Grigoriev I.V."/>
            <person name="Hibbett D."/>
            <person name="Nagy L.G."/>
            <person name="Martin F.M."/>
        </authorList>
    </citation>
    <scope>NUCLEOTIDE SEQUENCE</scope>
    <source>
        <strain evidence="2">UH-Tt-Lm1</strain>
    </source>
</reference>
<proteinExistence type="predicted"/>
<comment type="caution">
    <text evidence="2">The sequence shown here is derived from an EMBL/GenBank/DDBJ whole genome shotgun (WGS) entry which is preliminary data.</text>
</comment>
<keyword evidence="3" id="KW-1185">Reference proteome</keyword>
<dbReference type="Proteomes" id="UP000736335">
    <property type="component" value="Unassembled WGS sequence"/>
</dbReference>
<feature type="region of interest" description="Disordered" evidence="1">
    <location>
        <begin position="25"/>
        <end position="56"/>
    </location>
</feature>